<accession>A0A934HZW5</accession>
<keyword evidence="3" id="KW-1185">Reference proteome</keyword>
<reference evidence="2" key="1">
    <citation type="submission" date="2020-12" db="EMBL/GenBank/DDBJ databases">
        <title>Clostridium thailandense sp. nov., a novel acetogenic bacterium isolated from peat land soil in Thailand.</title>
        <authorList>
            <person name="Chaikitkaew S."/>
            <person name="Birkeland N.K."/>
        </authorList>
    </citation>
    <scope>NUCLEOTIDE SEQUENCE</scope>
    <source>
        <strain evidence="2">DSM 17425</strain>
    </source>
</reference>
<feature type="transmembrane region" description="Helical" evidence="1">
    <location>
        <begin position="15"/>
        <end position="42"/>
    </location>
</feature>
<organism evidence="2 3">
    <name type="scientific">Clostridium aciditolerans</name>
    <dbReference type="NCBI Taxonomy" id="339861"/>
    <lineage>
        <taxon>Bacteria</taxon>
        <taxon>Bacillati</taxon>
        <taxon>Bacillota</taxon>
        <taxon>Clostridia</taxon>
        <taxon>Eubacteriales</taxon>
        <taxon>Clostridiaceae</taxon>
        <taxon>Clostridium</taxon>
    </lineage>
</organism>
<dbReference type="AlphaFoldDB" id="A0A934HZW5"/>
<sequence length="93" mass="10838">MDFINRNLSGMFKTIIIIAAVLIFIRIVPWLIVVGIVGWGGIKLVKYIKSYKNIKTSKREKVDNKSKAYEQENYYDFSNKNVVDVEYEEVKSN</sequence>
<keyword evidence="1" id="KW-1133">Transmembrane helix</keyword>
<dbReference type="EMBL" id="JAEEGB010000007">
    <property type="protein sequence ID" value="MBI6872531.1"/>
    <property type="molecule type" value="Genomic_DNA"/>
</dbReference>
<keyword evidence="1" id="KW-0812">Transmembrane</keyword>
<evidence type="ECO:0000256" key="1">
    <source>
        <dbReference type="SAM" id="Phobius"/>
    </source>
</evidence>
<evidence type="ECO:0000313" key="2">
    <source>
        <dbReference type="EMBL" id="MBI6872531.1"/>
    </source>
</evidence>
<name>A0A934HZW5_9CLOT</name>
<proteinExistence type="predicted"/>
<comment type="caution">
    <text evidence="2">The sequence shown here is derived from an EMBL/GenBank/DDBJ whole genome shotgun (WGS) entry which is preliminary data.</text>
</comment>
<keyword evidence="1" id="KW-0472">Membrane</keyword>
<gene>
    <name evidence="2" type="ORF">I6U51_07375</name>
</gene>
<evidence type="ECO:0008006" key="4">
    <source>
        <dbReference type="Google" id="ProtNLM"/>
    </source>
</evidence>
<evidence type="ECO:0000313" key="3">
    <source>
        <dbReference type="Proteomes" id="UP000622687"/>
    </source>
</evidence>
<protein>
    <recommendedName>
        <fullName evidence="4">DUF4834 domain-containing protein</fullName>
    </recommendedName>
</protein>
<dbReference type="RefSeq" id="WP_211142035.1">
    <property type="nucleotide sequence ID" value="NZ_JAEEGB010000007.1"/>
</dbReference>
<dbReference type="Proteomes" id="UP000622687">
    <property type="component" value="Unassembled WGS sequence"/>
</dbReference>